<dbReference type="EMBL" id="JAFGDB010000005">
    <property type="protein sequence ID" value="MBN2066882.1"/>
    <property type="molecule type" value="Genomic_DNA"/>
</dbReference>
<dbReference type="InterPro" id="IPR012340">
    <property type="entry name" value="NA-bd_OB-fold"/>
</dbReference>
<gene>
    <name evidence="6" type="ORF">JW744_00255</name>
</gene>
<comment type="caution">
    <text evidence="6">The sequence shown here is derived from an EMBL/GenBank/DDBJ whole genome shotgun (WGS) entry which is preliminary data.</text>
</comment>
<dbReference type="GO" id="GO:0003735">
    <property type="term" value="F:structural constituent of ribosome"/>
    <property type="evidence" value="ECO:0007669"/>
    <property type="project" value="UniProtKB-UniRule"/>
</dbReference>
<comment type="similarity">
    <text evidence="1">Belongs to the universal ribosomal protein uS17 family.</text>
</comment>
<feature type="compositionally biased region" description="Basic and acidic residues" evidence="5">
    <location>
        <begin position="113"/>
        <end position="134"/>
    </location>
</feature>
<dbReference type="InterPro" id="IPR000266">
    <property type="entry name" value="Ribosomal_uS17"/>
</dbReference>
<evidence type="ECO:0000256" key="5">
    <source>
        <dbReference type="SAM" id="MobiDB-lite"/>
    </source>
</evidence>
<name>A0A938YRT6_9ARCH</name>
<dbReference type="SUPFAM" id="SSF50249">
    <property type="entry name" value="Nucleic acid-binding proteins"/>
    <property type="match status" value="1"/>
</dbReference>
<dbReference type="NCBIfam" id="NF006345">
    <property type="entry name" value="PRK08572.1"/>
    <property type="match status" value="1"/>
</dbReference>
<dbReference type="GO" id="GO:0006412">
    <property type="term" value="P:translation"/>
    <property type="evidence" value="ECO:0007669"/>
    <property type="project" value="UniProtKB-UniRule"/>
</dbReference>
<evidence type="ECO:0000313" key="7">
    <source>
        <dbReference type="Proteomes" id="UP000809243"/>
    </source>
</evidence>
<dbReference type="Proteomes" id="UP000809243">
    <property type="component" value="Unassembled WGS sequence"/>
</dbReference>
<keyword evidence="3" id="KW-0687">Ribonucleoprotein</keyword>
<evidence type="ECO:0000256" key="2">
    <source>
        <dbReference type="ARBA" id="ARBA00022980"/>
    </source>
</evidence>
<accession>A0A938YRT6</accession>
<evidence type="ECO:0000256" key="3">
    <source>
        <dbReference type="ARBA" id="ARBA00023274"/>
    </source>
</evidence>
<sequence>MSQCNDKRCPVHGSLSVRGNLFTGTVVSAKPEKTVTVEMTVIQYVPKYERYKKSKSRVYAHNPECINAKENDIVKVAETRKLSKTKNFVVIKVIGKKKIVEGEEEPIGRKHKAKEEKEREERQEDKKAKEEGAE</sequence>
<proteinExistence type="inferred from homology"/>
<dbReference type="Pfam" id="PF00366">
    <property type="entry name" value="Ribosomal_S17"/>
    <property type="match status" value="1"/>
</dbReference>
<protein>
    <recommendedName>
        <fullName evidence="4">30S ribosomal protein S17</fullName>
    </recommendedName>
</protein>
<dbReference type="PANTHER" id="PTHR10744:SF9">
    <property type="entry name" value="40S RIBOSOMAL PROTEIN S11-RELATED"/>
    <property type="match status" value="1"/>
</dbReference>
<dbReference type="CDD" id="cd00364">
    <property type="entry name" value="Ribosomal_uS17"/>
    <property type="match status" value="1"/>
</dbReference>
<feature type="region of interest" description="Disordered" evidence="5">
    <location>
        <begin position="102"/>
        <end position="134"/>
    </location>
</feature>
<dbReference type="PRINTS" id="PR00973">
    <property type="entry name" value="RIBOSOMALS17"/>
</dbReference>
<evidence type="ECO:0000256" key="4">
    <source>
        <dbReference type="NCBIfam" id="TIGR03630"/>
    </source>
</evidence>
<dbReference type="AlphaFoldDB" id="A0A938YRT6"/>
<dbReference type="InterPro" id="IPR028333">
    <property type="entry name" value="Ribosomal_uS17_arc/euk"/>
</dbReference>
<dbReference type="Gene3D" id="2.40.50.1000">
    <property type="match status" value="1"/>
</dbReference>
<dbReference type="NCBIfam" id="TIGR03630">
    <property type="entry name" value="uS17_arch"/>
    <property type="match status" value="1"/>
</dbReference>
<evidence type="ECO:0000313" key="6">
    <source>
        <dbReference type="EMBL" id="MBN2066882.1"/>
    </source>
</evidence>
<dbReference type="PANTHER" id="PTHR10744">
    <property type="entry name" value="40S RIBOSOMAL PROTEIN S11 FAMILY MEMBER"/>
    <property type="match status" value="1"/>
</dbReference>
<dbReference type="GO" id="GO:0022627">
    <property type="term" value="C:cytosolic small ribosomal subunit"/>
    <property type="evidence" value="ECO:0007669"/>
    <property type="project" value="UniProtKB-UniRule"/>
</dbReference>
<keyword evidence="2 6" id="KW-0689">Ribosomal protein</keyword>
<evidence type="ECO:0000256" key="1">
    <source>
        <dbReference type="ARBA" id="ARBA00010254"/>
    </source>
</evidence>
<organism evidence="6 7">
    <name type="scientific">Candidatus Iainarchaeum sp</name>
    <dbReference type="NCBI Taxonomy" id="3101447"/>
    <lineage>
        <taxon>Archaea</taxon>
        <taxon>Candidatus Iainarchaeota</taxon>
        <taxon>Candidatus Iainarchaeia</taxon>
        <taxon>Candidatus Iainarchaeales</taxon>
        <taxon>Candidatus Iainarchaeaceae</taxon>
        <taxon>Candidatus Iainarchaeum</taxon>
    </lineage>
</organism>
<reference evidence="6" key="1">
    <citation type="submission" date="2021-01" db="EMBL/GenBank/DDBJ databases">
        <title>Active Sulfur Cycling in an Early Earth Analoge.</title>
        <authorList>
            <person name="Hahn C.R."/>
            <person name="Youssef N.H."/>
            <person name="Elshahed M."/>
        </authorList>
    </citation>
    <scope>NUCLEOTIDE SEQUENCE</scope>
    <source>
        <strain evidence="6">Zod_Metabat.1151</strain>
    </source>
</reference>